<accession>A0A9R1WGE1</accession>
<organism evidence="8 9">
    <name type="scientific">Lactuca sativa</name>
    <name type="common">Garden lettuce</name>
    <dbReference type="NCBI Taxonomy" id="4236"/>
    <lineage>
        <taxon>Eukaryota</taxon>
        <taxon>Viridiplantae</taxon>
        <taxon>Streptophyta</taxon>
        <taxon>Embryophyta</taxon>
        <taxon>Tracheophyta</taxon>
        <taxon>Spermatophyta</taxon>
        <taxon>Magnoliopsida</taxon>
        <taxon>eudicotyledons</taxon>
        <taxon>Gunneridae</taxon>
        <taxon>Pentapetalae</taxon>
        <taxon>asterids</taxon>
        <taxon>campanulids</taxon>
        <taxon>Asterales</taxon>
        <taxon>Asteraceae</taxon>
        <taxon>Cichorioideae</taxon>
        <taxon>Cichorieae</taxon>
        <taxon>Lactucinae</taxon>
        <taxon>Lactuca</taxon>
    </lineage>
</organism>
<dbReference type="GO" id="GO:0004805">
    <property type="term" value="F:trehalose-phosphatase activity"/>
    <property type="evidence" value="ECO:0000318"/>
    <property type="project" value="GO_Central"/>
</dbReference>
<proteinExistence type="inferred from homology"/>
<comment type="pathway">
    <text evidence="3 7">Glycan biosynthesis; trehalose biosynthesis.</text>
</comment>
<comment type="similarity">
    <text evidence="4 7">Belongs to the trehalose phosphatase family.</text>
</comment>
<comment type="caution">
    <text evidence="8">The sequence shown here is derived from an EMBL/GenBank/DDBJ whole genome shotgun (WGS) entry which is preliminary data.</text>
</comment>
<dbReference type="GO" id="GO:0005992">
    <property type="term" value="P:trehalose biosynthetic process"/>
    <property type="evidence" value="ECO:0000318"/>
    <property type="project" value="GO_Central"/>
</dbReference>
<dbReference type="InterPro" id="IPR044651">
    <property type="entry name" value="OTSB-like"/>
</dbReference>
<dbReference type="PANTHER" id="PTHR43768">
    <property type="entry name" value="TREHALOSE 6-PHOSPHATE PHOSPHATASE"/>
    <property type="match status" value="1"/>
</dbReference>
<dbReference type="PANTHER" id="PTHR43768:SF55">
    <property type="entry name" value="TREHALOSE 6-PHOSPHATE PHOSPHATASE"/>
    <property type="match status" value="1"/>
</dbReference>
<comment type="cofactor">
    <cofactor evidence="2 7">
        <name>a divalent metal cation</name>
        <dbReference type="ChEBI" id="CHEBI:60240"/>
    </cofactor>
</comment>
<dbReference type="NCBIfam" id="TIGR00685">
    <property type="entry name" value="T6PP"/>
    <property type="match status" value="1"/>
</dbReference>
<gene>
    <name evidence="8" type="ORF">LSAT_V11C200100460</name>
</gene>
<keyword evidence="9" id="KW-1185">Reference proteome</keyword>
<dbReference type="NCBIfam" id="TIGR01484">
    <property type="entry name" value="HAD-SF-IIB"/>
    <property type="match status" value="1"/>
</dbReference>
<protein>
    <recommendedName>
        <fullName evidence="7">Trehalose 6-phosphate phosphatase</fullName>
        <ecNumber evidence="7">3.1.3.12</ecNumber>
    </recommendedName>
</protein>
<comment type="function">
    <text evidence="6">Removes the phosphate from trehalose 6-phosphate to produce free trehalose. Trehalose accumulation in plant may improve abiotic stress tolerance.</text>
</comment>
<dbReference type="SUPFAM" id="SSF56784">
    <property type="entry name" value="HAD-like"/>
    <property type="match status" value="1"/>
</dbReference>
<evidence type="ECO:0000313" key="8">
    <source>
        <dbReference type="EMBL" id="KAJ0222135.1"/>
    </source>
</evidence>
<dbReference type="Pfam" id="PF02358">
    <property type="entry name" value="Trehalose_PPase"/>
    <property type="match status" value="1"/>
</dbReference>
<keyword evidence="5 7" id="KW-0378">Hydrolase</keyword>
<evidence type="ECO:0000256" key="3">
    <source>
        <dbReference type="ARBA" id="ARBA00005199"/>
    </source>
</evidence>
<dbReference type="EC" id="3.1.3.12" evidence="7"/>
<reference evidence="8 9" key="1">
    <citation type="journal article" date="2017" name="Nat. Commun.">
        <title>Genome assembly with in vitro proximity ligation data and whole-genome triplication in lettuce.</title>
        <authorList>
            <person name="Reyes-Chin-Wo S."/>
            <person name="Wang Z."/>
            <person name="Yang X."/>
            <person name="Kozik A."/>
            <person name="Arikit S."/>
            <person name="Song C."/>
            <person name="Xia L."/>
            <person name="Froenicke L."/>
            <person name="Lavelle D.O."/>
            <person name="Truco M.J."/>
            <person name="Xia R."/>
            <person name="Zhu S."/>
            <person name="Xu C."/>
            <person name="Xu H."/>
            <person name="Xu X."/>
            <person name="Cox K."/>
            <person name="Korf I."/>
            <person name="Meyers B.C."/>
            <person name="Michelmore R.W."/>
        </authorList>
    </citation>
    <scope>NUCLEOTIDE SEQUENCE [LARGE SCALE GENOMIC DNA]</scope>
    <source>
        <strain evidence="9">cv. Salinas</strain>
        <tissue evidence="8">Seedlings</tissue>
    </source>
</reference>
<evidence type="ECO:0000313" key="9">
    <source>
        <dbReference type="Proteomes" id="UP000235145"/>
    </source>
</evidence>
<evidence type="ECO:0000256" key="6">
    <source>
        <dbReference type="ARBA" id="ARBA00025274"/>
    </source>
</evidence>
<dbReference type="EMBL" id="NBSK02000002">
    <property type="protein sequence ID" value="KAJ0222135.1"/>
    <property type="molecule type" value="Genomic_DNA"/>
</dbReference>
<name>A0A9R1WGE1_LACSA</name>
<dbReference type="Gene3D" id="3.40.50.1000">
    <property type="entry name" value="HAD superfamily/HAD-like"/>
    <property type="match status" value="2"/>
</dbReference>
<evidence type="ECO:0000256" key="5">
    <source>
        <dbReference type="ARBA" id="ARBA00022801"/>
    </source>
</evidence>
<evidence type="ECO:0000256" key="7">
    <source>
        <dbReference type="RuleBase" id="RU361117"/>
    </source>
</evidence>
<evidence type="ECO:0000256" key="4">
    <source>
        <dbReference type="ARBA" id="ARBA00008770"/>
    </source>
</evidence>
<evidence type="ECO:0000256" key="1">
    <source>
        <dbReference type="ARBA" id="ARBA00000500"/>
    </source>
</evidence>
<dbReference type="AlphaFoldDB" id="A0A9R1WGE1"/>
<dbReference type="InterPro" id="IPR006379">
    <property type="entry name" value="HAD-SF_hydro_IIB"/>
</dbReference>
<evidence type="ECO:0000256" key="2">
    <source>
        <dbReference type="ARBA" id="ARBA00001968"/>
    </source>
</evidence>
<sequence length="360" mass="41256">MVVVGIAAKIYEAMGIQSWLPNIISNSESMSKTIHDQTMDRGYINTSPVESSIVDENYISWLKEHPSAISSFQQIINTSKGKQIAVFLDYDGTLSPIVCDPNRAFMSDQMRAAVREVSKHFPTAIISGRCREKVYSFVKLNDVYYSGSHGMDTMGPAPKNKSYDHHDNVDRYHYKTIDEEGNEFITFQPAKDFLPAIEKMLIELRERTKNIKGVVIEDNRFCLSVHYRHVKDEEYETLEEEVESVLVNYPDQFHMTRGKKVMEIRPSIEWNKGHALEYLLHNLGFDNSRNLLPIYIGDDRTDEDAFKVLSERGDGFPIVVTSKPRDTMAFHSLHDPSEVLSFLIRLGRWGFDNNADSVLT</sequence>
<dbReference type="Proteomes" id="UP000235145">
    <property type="component" value="Unassembled WGS sequence"/>
</dbReference>
<comment type="catalytic activity">
    <reaction evidence="1 7">
        <text>alpha,alpha-trehalose 6-phosphate + H2O = alpha,alpha-trehalose + phosphate</text>
        <dbReference type="Rhea" id="RHEA:23420"/>
        <dbReference type="ChEBI" id="CHEBI:15377"/>
        <dbReference type="ChEBI" id="CHEBI:16551"/>
        <dbReference type="ChEBI" id="CHEBI:43474"/>
        <dbReference type="ChEBI" id="CHEBI:58429"/>
        <dbReference type="EC" id="3.1.3.12"/>
    </reaction>
</comment>
<dbReference type="InterPro" id="IPR036412">
    <property type="entry name" value="HAD-like_sf"/>
</dbReference>
<dbReference type="InterPro" id="IPR003337">
    <property type="entry name" value="Trehalose_PPase"/>
</dbReference>
<dbReference type="InterPro" id="IPR023214">
    <property type="entry name" value="HAD_sf"/>
</dbReference>